<gene>
    <name evidence="1" type="ORF">FA13DRAFT_1735251</name>
</gene>
<evidence type="ECO:0000313" key="2">
    <source>
        <dbReference type="Proteomes" id="UP000298030"/>
    </source>
</evidence>
<evidence type="ECO:0000313" key="1">
    <source>
        <dbReference type="EMBL" id="TEB29136.1"/>
    </source>
</evidence>
<dbReference type="Proteomes" id="UP000298030">
    <property type="component" value="Unassembled WGS sequence"/>
</dbReference>
<proteinExistence type="predicted"/>
<organism evidence="1 2">
    <name type="scientific">Coprinellus micaceus</name>
    <name type="common">Glistening ink-cap mushroom</name>
    <name type="synonym">Coprinus micaceus</name>
    <dbReference type="NCBI Taxonomy" id="71717"/>
    <lineage>
        <taxon>Eukaryota</taxon>
        <taxon>Fungi</taxon>
        <taxon>Dikarya</taxon>
        <taxon>Basidiomycota</taxon>
        <taxon>Agaricomycotina</taxon>
        <taxon>Agaricomycetes</taxon>
        <taxon>Agaricomycetidae</taxon>
        <taxon>Agaricales</taxon>
        <taxon>Agaricineae</taxon>
        <taxon>Psathyrellaceae</taxon>
        <taxon>Coprinellus</taxon>
    </lineage>
</organism>
<sequence>MAESLAFSHQPKIALYPNPLHLLSVLSKAARSPPWLYDIVQSSNQRGTFHRLSSPVRFTVMKGCRNRPQCVALNLGRAIFT</sequence>
<comment type="caution">
    <text evidence="1">The sequence shown here is derived from an EMBL/GenBank/DDBJ whole genome shotgun (WGS) entry which is preliminary data.</text>
</comment>
<protein>
    <submittedName>
        <fullName evidence="1">Uncharacterized protein</fullName>
    </submittedName>
</protein>
<keyword evidence="2" id="KW-1185">Reference proteome</keyword>
<accession>A0A4Y7T4N4</accession>
<dbReference type="AlphaFoldDB" id="A0A4Y7T4N4"/>
<dbReference type="EMBL" id="QPFP01000029">
    <property type="protein sequence ID" value="TEB29136.1"/>
    <property type="molecule type" value="Genomic_DNA"/>
</dbReference>
<reference evidence="1 2" key="1">
    <citation type="journal article" date="2019" name="Nat. Ecol. Evol.">
        <title>Megaphylogeny resolves global patterns of mushroom evolution.</title>
        <authorList>
            <person name="Varga T."/>
            <person name="Krizsan K."/>
            <person name="Foldi C."/>
            <person name="Dima B."/>
            <person name="Sanchez-Garcia M."/>
            <person name="Sanchez-Ramirez S."/>
            <person name="Szollosi G.J."/>
            <person name="Szarkandi J.G."/>
            <person name="Papp V."/>
            <person name="Albert L."/>
            <person name="Andreopoulos W."/>
            <person name="Angelini C."/>
            <person name="Antonin V."/>
            <person name="Barry K.W."/>
            <person name="Bougher N.L."/>
            <person name="Buchanan P."/>
            <person name="Buyck B."/>
            <person name="Bense V."/>
            <person name="Catcheside P."/>
            <person name="Chovatia M."/>
            <person name="Cooper J."/>
            <person name="Damon W."/>
            <person name="Desjardin D."/>
            <person name="Finy P."/>
            <person name="Geml J."/>
            <person name="Haridas S."/>
            <person name="Hughes K."/>
            <person name="Justo A."/>
            <person name="Karasinski D."/>
            <person name="Kautmanova I."/>
            <person name="Kiss B."/>
            <person name="Kocsube S."/>
            <person name="Kotiranta H."/>
            <person name="LaButti K.M."/>
            <person name="Lechner B.E."/>
            <person name="Liimatainen K."/>
            <person name="Lipzen A."/>
            <person name="Lukacs Z."/>
            <person name="Mihaltcheva S."/>
            <person name="Morgado L.N."/>
            <person name="Niskanen T."/>
            <person name="Noordeloos M.E."/>
            <person name="Ohm R.A."/>
            <person name="Ortiz-Santana B."/>
            <person name="Ovrebo C."/>
            <person name="Racz N."/>
            <person name="Riley R."/>
            <person name="Savchenko A."/>
            <person name="Shiryaev A."/>
            <person name="Soop K."/>
            <person name="Spirin V."/>
            <person name="Szebenyi C."/>
            <person name="Tomsovsky M."/>
            <person name="Tulloss R.E."/>
            <person name="Uehling J."/>
            <person name="Grigoriev I.V."/>
            <person name="Vagvolgyi C."/>
            <person name="Papp T."/>
            <person name="Martin F.M."/>
            <person name="Miettinen O."/>
            <person name="Hibbett D.S."/>
            <person name="Nagy L.G."/>
        </authorList>
    </citation>
    <scope>NUCLEOTIDE SEQUENCE [LARGE SCALE GENOMIC DNA]</scope>
    <source>
        <strain evidence="1 2">FP101781</strain>
    </source>
</reference>
<name>A0A4Y7T4N4_COPMI</name>